<sequence length="233" mass="25779">MTGLESLKTKDRLLGRQAANSIRRQIVNGTMPPAHRLLETDLARTLEVSRGTIRSALMQLTEEGLVSQVAFTKWEVAPASVHEAWELYTLRAVLEGLAARLASERATPESRAELEKAFDALEAAAKTENREEIIDADFDLHRVLVGMSGHRRLVREHEKLIQQVRFQMTHIGLTARDFHHLLEDHRALKDAVISGDAVRAAELATSHNSAEVERLLAAGASEKSADTGRENPG</sequence>
<evidence type="ECO:0000313" key="6">
    <source>
        <dbReference type="Proteomes" id="UP001073227"/>
    </source>
</evidence>
<evidence type="ECO:0000313" key="5">
    <source>
        <dbReference type="EMBL" id="MCY0150064.1"/>
    </source>
</evidence>
<dbReference type="EMBL" id="JAOVZR010000001">
    <property type="protein sequence ID" value="MCY0150064.1"/>
    <property type="molecule type" value="Genomic_DNA"/>
</dbReference>
<comment type="caution">
    <text evidence="5">The sequence shown here is derived from an EMBL/GenBank/DDBJ whole genome shotgun (WGS) entry which is preliminary data.</text>
</comment>
<proteinExistence type="predicted"/>
<dbReference type="SUPFAM" id="SSF48008">
    <property type="entry name" value="GntR ligand-binding domain-like"/>
    <property type="match status" value="1"/>
</dbReference>
<evidence type="ECO:0000256" key="2">
    <source>
        <dbReference type="ARBA" id="ARBA00023125"/>
    </source>
</evidence>
<dbReference type="InterPro" id="IPR036390">
    <property type="entry name" value="WH_DNA-bd_sf"/>
</dbReference>
<keyword evidence="3" id="KW-0804">Transcription</keyword>
<dbReference type="SMART" id="SM00895">
    <property type="entry name" value="FCD"/>
    <property type="match status" value="1"/>
</dbReference>
<keyword evidence="2" id="KW-0238">DNA-binding</keyword>
<dbReference type="PANTHER" id="PTHR43537">
    <property type="entry name" value="TRANSCRIPTIONAL REGULATOR, GNTR FAMILY"/>
    <property type="match status" value="1"/>
</dbReference>
<organism evidence="5 6">
    <name type="scientific">Hoeflea algicola</name>
    <dbReference type="NCBI Taxonomy" id="2983763"/>
    <lineage>
        <taxon>Bacteria</taxon>
        <taxon>Pseudomonadati</taxon>
        <taxon>Pseudomonadota</taxon>
        <taxon>Alphaproteobacteria</taxon>
        <taxon>Hyphomicrobiales</taxon>
        <taxon>Rhizobiaceae</taxon>
        <taxon>Hoeflea</taxon>
    </lineage>
</organism>
<dbReference type="RefSeq" id="WP_267655500.1">
    <property type="nucleotide sequence ID" value="NZ_JAOVZR010000001.1"/>
</dbReference>
<dbReference type="Proteomes" id="UP001073227">
    <property type="component" value="Unassembled WGS sequence"/>
</dbReference>
<dbReference type="InterPro" id="IPR036388">
    <property type="entry name" value="WH-like_DNA-bd_sf"/>
</dbReference>
<dbReference type="Gene3D" id="1.10.10.10">
    <property type="entry name" value="Winged helix-like DNA-binding domain superfamily/Winged helix DNA-binding domain"/>
    <property type="match status" value="1"/>
</dbReference>
<evidence type="ECO:0000256" key="3">
    <source>
        <dbReference type="ARBA" id="ARBA00023163"/>
    </source>
</evidence>
<reference evidence="5" key="1">
    <citation type="submission" date="2022-10" db="EMBL/GenBank/DDBJ databases">
        <title>Hoeflea sp. G2-23, isolated from marine algae.</title>
        <authorList>
            <person name="Kristyanto S."/>
            <person name="Kim J.M."/>
            <person name="Jeon C.O."/>
        </authorList>
    </citation>
    <scope>NUCLEOTIDE SEQUENCE</scope>
    <source>
        <strain evidence="5">G2-23</strain>
    </source>
</reference>
<dbReference type="PROSITE" id="PS50949">
    <property type="entry name" value="HTH_GNTR"/>
    <property type="match status" value="1"/>
</dbReference>
<dbReference type="PRINTS" id="PR00035">
    <property type="entry name" value="HTHGNTR"/>
</dbReference>
<gene>
    <name evidence="5" type="ORF">OEG84_20750</name>
</gene>
<keyword evidence="6" id="KW-1185">Reference proteome</keyword>
<dbReference type="PANTHER" id="PTHR43537:SF24">
    <property type="entry name" value="GLUCONATE OPERON TRANSCRIPTIONAL REPRESSOR"/>
    <property type="match status" value="1"/>
</dbReference>
<evidence type="ECO:0000259" key="4">
    <source>
        <dbReference type="PROSITE" id="PS50949"/>
    </source>
</evidence>
<dbReference type="InterPro" id="IPR000524">
    <property type="entry name" value="Tscrpt_reg_HTH_GntR"/>
</dbReference>
<dbReference type="Gene3D" id="1.20.120.530">
    <property type="entry name" value="GntR ligand-binding domain-like"/>
    <property type="match status" value="1"/>
</dbReference>
<dbReference type="SMART" id="SM00345">
    <property type="entry name" value="HTH_GNTR"/>
    <property type="match status" value="1"/>
</dbReference>
<evidence type="ECO:0000256" key="1">
    <source>
        <dbReference type="ARBA" id="ARBA00023015"/>
    </source>
</evidence>
<keyword evidence="1" id="KW-0805">Transcription regulation</keyword>
<protein>
    <submittedName>
        <fullName evidence="5">GntR family transcriptional regulator</fullName>
    </submittedName>
</protein>
<dbReference type="InterPro" id="IPR008920">
    <property type="entry name" value="TF_FadR/GntR_C"/>
</dbReference>
<feature type="domain" description="HTH gntR-type" evidence="4">
    <location>
        <begin position="12"/>
        <end position="79"/>
    </location>
</feature>
<name>A0ABT3ZFK2_9HYPH</name>
<dbReference type="Pfam" id="PF00392">
    <property type="entry name" value="GntR"/>
    <property type="match status" value="1"/>
</dbReference>
<accession>A0ABT3ZFK2</accession>
<dbReference type="SUPFAM" id="SSF46785">
    <property type="entry name" value="Winged helix' DNA-binding domain"/>
    <property type="match status" value="1"/>
</dbReference>
<dbReference type="Pfam" id="PF07729">
    <property type="entry name" value="FCD"/>
    <property type="match status" value="1"/>
</dbReference>
<dbReference type="InterPro" id="IPR011711">
    <property type="entry name" value="GntR_C"/>
</dbReference>